<evidence type="ECO:0000256" key="1">
    <source>
        <dbReference type="SAM" id="SignalP"/>
    </source>
</evidence>
<keyword evidence="3" id="KW-1185">Reference proteome</keyword>
<comment type="caution">
    <text evidence="2">The sequence shown here is derived from an EMBL/GenBank/DDBJ whole genome shotgun (WGS) entry which is preliminary data.</text>
</comment>
<gene>
    <name evidence="2" type="ORF">GOQ27_02735</name>
</gene>
<organism evidence="2 3">
    <name type="scientific">Anaeromonas frigoriresistens</name>
    <dbReference type="NCBI Taxonomy" id="2683708"/>
    <lineage>
        <taxon>Bacteria</taxon>
        <taxon>Bacillati</taxon>
        <taxon>Bacillota</taxon>
        <taxon>Tissierellia</taxon>
        <taxon>Tissierellales</taxon>
        <taxon>Thermohalobacteraceae</taxon>
        <taxon>Anaeromonas</taxon>
    </lineage>
</organism>
<feature type="signal peptide" evidence="1">
    <location>
        <begin position="1"/>
        <end position="23"/>
    </location>
</feature>
<evidence type="ECO:0000313" key="3">
    <source>
        <dbReference type="Proteomes" id="UP000724672"/>
    </source>
</evidence>
<accession>A0A942UQD1</accession>
<dbReference type="AlphaFoldDB" id="A0A942UQD1"/>
<protein>
    <submittedName>
        <fullName evidence="2">Uncharacterized protein</fullName>
    </submittedName>
</protein>
<dbReference type="RefSeq" id="WP_203365290.1">
    <property type="nucleotide sequence ID" value="NZ_WSFT01000016.1"/>
</dbReference>
<evidence type="ECO:0000313" key="2">
    <source>
        <dbReference type="EMBL" id="MBS4537359.1"/>
    </source>
</evidence>
<sequence>MKKLLSIAIVGIVLMASSNSVFAANNISNMAVSKGGQHVVQCAQHMDKGISDCVQMVECEM</sequence>
<proteinExistence type="predicted"/>
<name>A0A942UQD1_9FIRM</name>
<reference evidence="2" key="1">
    <citation type="submission" date="2019-12" db="EMBL/GenBank/DDBJ databases">
        <title>Clostridiaceae gen. nov. sp. nov., isolated from sediment in Xinjiang, China.</title>
        <authorList>
            <person name="Zhang R."/>
        </authorList>
    </citation>
    <scope>NUCLEOTIDE SEQUENCE</scope>
    <source>
        <strain evidence="2">D2Q-11</strain>
    </source>
</reference>
<feature type="chain" id="PRO_5037497876" evidence="1">
    <location>
        <begin position="24"/>
        <end position="61"/>
    </location>
</feature>
<dbReference type="EMBL" id="WSFT01000016">
    <property type="protein sequence ID" value="MBS4537359.1"/>
    <property type="molecule type" value="Genomic_DNA"/>
</dbReference>
<dbReference type="Proteomes" id="UP000724672">
    <property type="component" value="Unassembled WGS sequence"/>
</dbReference>
<keyword evidence="1" id="KW-0732">Signal</keyword>